<evidence type="ECO:0000256" key="5">
    <source>
        <dbReference type="ARBA" id="ARBA00022741"/>
    </source>
</evidence>
<dbReference type="Pfam" id="PF02786">
    <property type="entry name" value="CPSase_L_D2"/>
    <property type="match status" value="1"/>
</dbReference>
<dbReference type="AlphaFoldDB" id="A0A1J5RBJ8"/>
<dbReference type="SUPFAM" id="SSF89000">
    <property type="entry name" value="post-HMGL domain-like"/>
    <property type="match status" value="1"/>
</dbReference>
<dbReference type="InterPro" id="IPR011053">
    <property type="entry name" value="Single_hybrid_motif"/>
</dbReference>
<keyword evidence="4" id="KW-0479">Metal-binding</keyword>
<dbReference type="InterPro" id="IPR016185">
    <property type="entry name" value="PreATP-grasp_dom_sf"/>
</dbReference>
<protein>
    <recommendedName>
        <fullName evidence="2">pyruvate carboxylase</fullName>
        <ecNumber evidence="2">6.4.1.1</ecNumber>
    </recommendedName>
</protein>
<name>A0A1J5RBJ8_9ZZZZ</name>
<evidence type="ECO:0000313" key="12">
    <source>
        <dbReference type="EMBL" id="OIQ93169.1"/>
    </source>
</evidence>
<dbReference type="PANTHER" id="PTHR43778">
    <property type="entry name" value="PYRUVATE CARBOXYLASE"/>
    <property type="match status" value="1"/>
</dbReference>
<dbReference type="SMART" id="SM00878">
    <property type="entry name" value="Biotin_carb_C"/>
    <property type="match status" value="1"/>
</dbReference>
<dbReference type="Pfam" id="PF00682">
    <property type="entry name" value="HMGL-like"/>
    <property type="match status" value="1"/>
</dbReference>
<dbReference type="InterPro" id="IPR011054">
    <property type="entry name" value="Rudment_hybrid_motif"/>
</dbReference>
<keyword evidence="6" id="KW-0067">ATP-binding</keyword>
<evidence type="ECO:0000259" key="10">
    <source>
        <dbReference type="PROSITE" id="PS50979"/>
    </source>
</evidence>
<gene>
    <name evidence="12" type="primary">accA1_6</name>
    <name evidence="12" type="ORF">GALL_248750</name>
</gene>
<feature type="domain" description="ATP-grasp" evidence="9">
    <location>
        <begin position="121"/>
        <end position="321"/>
    </location>
</feature>
<dbReference type="InterPro" id="IPR000891">
    <property type="entry name" value="PYR_CT"/>
</dbReference>
<dbReference type="Pfam" id="PF00289">
    <property type="entry name" value="Biotin_carb_N"/>
    <property type="match status" value="1"/>
</dbReference>
<dbReference type="InterPro" id="IPR005481">
    <property type="entry name" value="BC-like_N"/>
</dbReference>
<dbReference type="Pfam" id="PF02436">
    <property type="entry name" value="PYC_OADA"/>
    <property type="match status" value="1"/>
</dbReference>
<dbReference type="EC" id="6.4.1.1" evidence="2"/>
<evidence type="ECO:0000256" key="4">
    <source>
        <dbReference type="ARBA" id="ARBA00022723"/>
    </source>
</evidence>
<dbReference type="EMBL" id="MLJW01000213">
    <property type="protein sequence ID" value="OIQ93169.1"/>
    <property type="molecule type" value="Genomic_DNA"/>
</dbReference>
<dbReference type="InterPro" id="IPR055268">
    <property type="entry name" value="PCB-like"/>
</dbReference>
<dbReference type="InterPro" id="IPR005482">
    <property type="entry name" value="Biotin_COase_C"/>
</dbReference>
<dbReference type="InterPro" id="IPR013785">
    <property type="entry name" value="Aldolase_TIM"/>
</dbReference>
<dbReference type="PIRSF" id="PIRSF001594">
    <property type="entry name" value="Pyruv_carbox"/>
    <property type="match status" value="1"/>
</dbReference>
<dbReference type="Gene3D" id="3.20.20.70">
    <property type="entry name" value="Aldolase class I"/>
    <property type="match status" value="1"/>
</dbReference>
<accession>A0A1J5RBJ8</accession>
<dbReference type="InterPro" id="IPR003379">
    <property type="entry name" value="Carboxylase_cons_dom"/>
</dbReference>
<dbReference type="GO" id="GO:0006094">
    <property type="term" value="P:gluconeogenesis"/>
    <property type="evidence" value="ECO:0007669"/>
    <property type="project" value="InterPro"/>
</dbReference>
<dbReference type="Pfam" id="PF00364">
    <property type="entry name" value="Biotin_lipoyl"/>
    <property type="match status" value="1"/>
</dbReference>
<feature type="domain" description="Pyruvate carboxyltransferase" evidence="11">
    <location>
        <begin position="530"/>
        <end position="799"/>
    </location>
</feature>
<proteinExistence type="predicted"/>
<dbReference type="NCBIfam" id="TIGR01235">
    <property type="entry name" value="pyruv_carbox"/>
    <property type="match status" value="1"/>
</dbReference>
<keyword evidence="7" id="KW-0092">Biotin</keyword>
<dbReference type="SUPFAM" id="SSF56059">
    <property type="entry name" value="Glutathione synthetase ATP-binding domain-like"/>
    <property type="match status" value="1"/>
</dbReference>
<comment type="caution">
    <text evidence="12">The sequence shown here is derived from an EMBL/GenBank/DDBJ whole genome shotgun (WGS) entry which is preliminary data.</text>
</comment>
<dbReference type="Gene3D" id="3.10.600.10">
    <property type="entry name" value="pyruvate carboxylase f1077a mutant domain"/>
    <property type="match status" value="1"/>
</dbReference>
<dbReference type="PROSITE" id="PS50991">
    <property type="entry name" value="PYR_CT"/>
    <property type="match status" value="1"/>
</dbReference>
<dbReference type="CDD" id="cd07937">
    <property type="entry name" value="DRE_TIM_PC_TC_5S"/>
    <property type="match status" value="1"/>
</dbReference>
<evidence type="ECO:0000259" key="9">
    <source>
        <dbReference type="PROSITE" id="PS50975"/>
    </source>
</evidence>
<evidence type="ECO:0000259" key="11">
    <source>
        <dbReference type="PROSITE" id="PS50991"/>
    </source>
</evidence>
<evidence type="ECO:0000256" key="7">
    <source>
        <dbReference type="ARBA" id="ARBA00023267"/>
    </source>
</evidence>
<keyword evidence="3" id="KW-0436">Ligase</keyword>
<evidence type="ECO:0000256" key="1">
    <source>
        <dbReference type="ARBA" id="ARBA00001953"/>
    </source>
</evidence>
<dbReference type="SUPFAM" id="SSF52440">
    <property type="entry name" value="PreATP-grasp domain"/>
    <property type="match status" value="1"/>
</dbReference>
<dbReference type="InterPro" id="IPR011764">
    <property type="entry name" value="Biotin_carboxylation_dom"/>
</dbReference>
<dbReference type="NCBIfam" id="NF006761">
    <property type="entry name" value="PRK09282.1"/>
    <property type="match status" value="1"/>
</dbReference>
<dbReference type="CDD" id="cd06850">
    <property type="entry name" value="biotinyl_domain"/>
    <property type="match status" value="1"/>
</dbReference>
<dbReference type="FunFam" id="3.20.20.70:FF:000120">
    <property type="entry name" value="Pyruvate carboxylase"/>
    <property type="match status" value="1"/>
</dbReference>
<dbReference type="PROSITE" id="PS50975">
    <property type="entry name" value="ATP_GRASP"/>
    <property type="match status" value="1"/>
</dbReference>
<dbReference type="Pfam" id="PF02785">
    <property type="entry name" value="Biotin_carb_C"/>
    <property type="match status" value="1"/>
</dbReference>
<dbReference type="PROSITE" id="PS00867">
    <property type="entry name" value="CPSASE_2"/>
    <property type="match status" value="1"/>
</dbReference>
<dbReference type="Gene3D" id="2.40.50.100">
    <property type="match status" value="1"/>
</dbReference>
<dbReference type="InterPro" id="IPR005930">
    <property type="entry name" value="Pyruv_COase"/>
</dbReference>
<dbReference type="Gene3D" id="3.30.470.20">
    <property type="entry name" value="ATP-grasp fold, B domain"/>
    <property type="match status" value="1"/>
</dbReference>
<comment type="cofactor">
    <cofactor evidence="1">
        <name>biotin</name>
        <dbReference type="ChEBI" id="CHEBI:57586"/>
    </cofactor>
</comment>
<dbReference type="SUPFAM" id="SSF51246">
    <property type="entry name" value="Rudiment single hybrid motif"/>
    <property type="match status" value="1"/>
</dbReference>
<dbReference type="GO" id="GO:0005524">
    <property type="term" value="F:ATP binding"/>
    <property type="evidence" value="ECO:0007669"/>
    <property type="project" value="UniProtKB-KW"/>
</dbReference>
<sequence>MFSKILVANRAEIAVRAFRAAYELGTRTVAVFPHEDRNSVHRLKADESYPIGTAGHPVRAYLDIDEILRVALHSGADAVYPGYGFLSENPALARACDAAGIAFIGPPADVLELAGHKVRAIDAARRAGIPVLPSSAPSADVDTLMAAAESVGFPLFVKAVAGGGGRGMRRVQSPGDLPDALTAAMREANGAFGDPTVFLERAVLRPRHIEVQVLADTQGEVVHLFERDCSVQRRHQKVIEIAPAPGLDPDLRAVLCRDAVAFTRSIGYRNAGTVEFLVDTVGDRAGTHVFIEMNPRIQVEHTVTEEVTDIDLVQSQMRIAAGESLAELGISQESIRVNGVALQTRITTEDPSNGFRPDTGRIIAYRSPGGAGVRLDGATASAGSEVSGHFDSMLVKLTCRGRDLPTAVARARRALAEFRIRGVRTNISFLQAVLADPEFVAGHLSTGFIDERPELLSTRTSADRGTRLLSYLADVTVNRPHGPRPADAVDPRTMLPALDLSAPAQDGSRQRLRELGPEGFAAALRAQTALAVTDTTFRDAHQSLLATRVRTHDLVAVAPYESRLLPNLLSLEAWGGATYDVGLRFLGEDPWERLSELRDAAPTIALQMLLRGRNTVGYTPYPARVTEAFVQEAAATGVDIFRIFDALNDVTQMRPAIDAVRATGTGVAEVALCYTGNLSDPAEHLYTLDYYLALAERIVDAGAHVLAIKDMAGLLRPSAATDLVTALRARFDLPVHLHTHDTAGGQVATLLAAAAAGVDAVDVANAAMAGTTSQPSMSALVAALEHTPRDTGLSLQATCDLEPYWEAVRRLYRPFEAGLPGPTGRVYDHEIPGGQLSNLKQQAIALGLGARFQEIEVMYAAADRILGRPVKVTPTSKVVGDLALHLVARGADPDAFEADPEDVDLPASVVGFLSGELGVPPGGWPEPFRTRALAGRVLRPGVTPLTDQDERDLAGGSESRRDRLNHLLFPGPTKDYETSRTSYGHVSVLSTIGYLHGMSPGEEIEIELERGVRLLVGLEAIGEPDERGLRTVMFTMNGQLRPIQVRDRAIDVDVSASEKADPGHPGHIAAPFAGAVTPVVQEGQAVQAGQVVATVEAMKMEAAITTSVGGRVQRVAIGAVQQLEGGDLVMIIG</sequence>
<evidence type="ECO:0000256" key="3">
    <source>
        <dbReference type="ARBA" id="ARBA00022598"/>
    </source>
</evidence>
<evidence type="ECO:0000256" key="8">
    <source>
        <dbReference type="SAM" id="MobiDB-lite"/>
    </source>
</evidence>
<dbReference type="PANTHER" id="PTHR43778:SF2">
    <property type="entry name" value="PYRUVATE CARBOXYLASE, MITOCHONDRIAL"/>
    <property type="match status" value="1"/>
</dbReference>
<evidence type="ECO:0000256" key="6">
    <source>
        <dbReference type="ARBA" id="ARBA00022840"/>
    </source>
</evidence>
<feature type="region of interest" description="Disordered" evidence="8">
    <location>
        <begin position="939"/>
        <end position="961"/>
    </location>
</feature>
<keyword evidence="5" id="KW-0547">Nucleotide-binding</keyword>
<dbReference type="PROSITE" id="PS50979">
    <property type="entry name" value="BC"/>
    <property type="match status" value="1"/>
</dbReference>
<dbReference type="InterPro" id="IPR005479">
    <property type="entry name" value="CPAse_ATP-bd"/>
</dbReference>
<dbReference type="GO" id="GO:0004736">
    <property type="term" value="F:pyruvate carboxylase activity"/>
    <property type="evidence" value="ECO:0007669"/>
    <property type="project" value="UniProtKB-EC"/>
</dbReference>
<dbReference type="GO" id="GO:0005737">
    <property type="term" value="C:cytoplasm"/>
    <property type="evidence" value="ECO:0007669"/>
    <property type="project" value="TreeGrafter"/>
</dbReference>
<dbReference type="GO" id="GO:0046872">
    <property type="term" value="F:metal ion binding"/>
    <property type="evidence" value="ECO:0007669"/>
    <property type="project" value="UniProtKB-KW"/>
</dbReference>
<dbReference type="InterPro" id="IPR011761">
    <property type="entry name" value="ATP-grasp"/>
</dbReference>
<dbReference type="NCBIfam" id="NF009554">
    <property type="entry name" value="PRK12999.1"/>
    <property type="match status" value="1"/>
</dbReference>
<reference evidence="12" key="1">
    <citation type="submission" date="2016-10" db="EMBL/GenBank/DDBJ databases">
        <title>Sequence of Gallionella enrichment culture.</title>
        <authorList>
            <person name="Poehlein A."/>
            <person name="Muehling M."/>
            <person name="Daniel R."/>
        </authorList>
    </citation>
    <scope>NUCLEOTIDE SEQUENCE</scope>
</reference>
<dbReference type="SUPFAM" id="SSF51569">
    <property type="entry name" value="Aldolase"/>
    <property type="match status" value="1"/>
</dbReference>
<dbReference type="SUPFAM" id="SSF51230">
    <property type="entry name" value="Single hybrid motif"/>
    <property type="match status" value="1"/>
</dbReference>
<dbReference type="FunFam" id="3.30.1490.20:FF:000003">
    <property type="entry name" value="acetyl-CoA carboxylase isoform X1"/>
    <property type="match status" value="1"/>
</dbReference>
<dbReference type="InterPro" id="IPR000089">
    <property type="entry name" value="Biotin_lipoyl"/>
</dbReference>
<evidence type="ECO:0000256" key="2">
    <source>
        <dbReference type="ARBA" id="ARBA00013057"/>
    </source>
</evidence>
<organism evidence="12">
    <name type="scientific">mine drainage metagenome</name>
    <dbReference type="NCBI Taxonomy" id="410659"/>
    <lineage>
        <taxon>unclassified sequences</taxon>
        <taxon>metagenomes</taxon>
        <taxon>ecological metagenomes</taxon>
    </lineage>
</organism>
<feature type="domain" description="Biotin carboxylation" evidence="10">
    <location>
        <begin position="1"/>
        <end position="454"/>
    </location>
</feature>